<evidence type="ECO:0000313" key="2">
    <source>
        <dbReference type="Proteomes" id="UP000231056"/>
    </source>
</evidence>
<comment type="caution">
    <text evidence="1">The sequence shown here is derived from an EMBL/GenBank/DDBJ whole genome shotgun (WGS) entry which is preliminary data.</text>
</comment>
<dbReference type="EMBL" id="PCVM01000099">
    <property type="protein sequence ID" value="PIQ73134.1"/>
    <property type="molecule type" value="Genomic_DNA"/>
</dbReference>
<dbReference type="Proteomes" id="UP000231056">
    <property type="component" value="Unassembled WGS sequence"/>
</dbReference>
<protein>
    <recommendedName>
        <fullName evidence="3">Ribbon-helix-helix protein CopG domain-containing protein</fullName>
    </recommendedName>
</protein>
<sequence>MLSIIEQIQQDVTYSERTQISLSPTLRKVVEKKRAATGESLSEYIRGALKIRVNAEESEYKDRMSAVKAFVGARKGKRHKYWNTDKKIENWQRMLRRDNRY</sequence>
<organism evidence="1 2">
    <name type="scientific">Candidatus Roizmanbacteria bacterium CG11_big_fil_rev_8_21_14_0_20_36_8</name>
    <dbReference type="NCBI Taxonomy" id="1974856"/>
    <lineage>
        <taxon>Bacteria</taxon>
        <taxon>Candidatus Roizmaniibacteriota</taxon>
    </lineage>
</organism>
<dbReference type="AlphaFoldDB" id="A0A2M6ITD3"/>
<evidence type="ECO:0000313" key="1">
    <source>
        <dbReference type="EMBL" id="PIQ73134.1"/>
    </source>
</evidence>
<name>A0A2M6ITD3_9BACT</name>
<proteinExistence type="predicted"/>
<evidence type="ECO:0008006" key="3">
    <source>
        <dbReference type="Google" id="ProtNLM"/>
    </source>
</evidence>
<gene>
    <name evidence="1" type="ORF">COV58_04195</name>
</gene>
<accession>A0A2M6ITD3</accession>
<reference evidence="1 2" key="1">
    <citation type="submission" date="2017-09" db="EMBL/GenBank/DDBJ databases">
        <title>Depth-based differentiation of microbial function through sediment-hosted aquifers and enrichment of novel symbionts in the deep terrestrial subsurface.</title>
        <authorList>
            <person name="Probst A.J."/>
            <person name="Ladd B."/>
            <person name="Jarett J.K."/>
            <person name="Geller-Mcgrath D.E."/>
            <person name="Sieber C.M."/>
            <person name="Emerson J.B."/>
            <person name="Anantharaman K."/>
            <person name="Thomas B.C."/>
            <person name="Malmstrom R."/>
            <person name="Stieglmeier M."/>
            <person name="Klingl A."/>
            <person name="Woyke T."/>
            <person name="Ryan C.M."/>
            <person name="Banfield J.F."/>
        </authorList>
    </citation>
    <scope>NUCLEOTIDE SEQUENCE [LARGE SCALE GENOMIC DNA]</scope>
    <source>
        <strain evidence="1">CG11_big_fil_rev_8_21_14_0_20_36_8</strain>
    </source>
</reference>